<dbReference type="RefSeq" id="WP_090843334.1">
    <property type="nucleotide sequence ID" value="NZ_FNIL01000008.1"/>
</dbReference>
<feature type="domain" description="EamA" evidence="4">
    <location>
        <begin position="9"/>
        <end position="143"/>
    </location>
</feature>
<dbReference type="InterPro" id="IPR037185">
    <property type="entry name" value="EmrE-like"/>
</dbReference>
<keyword evidence="3" id="KW-0812">Transmembrane</keyword>
<evidence type="ECO:0000313" key="5">
    <source>
        <dbReference type="EMBL" id="SDO18765.1"/>
    </source>
</evidence>
<feature type="transmembrane region" description="Helical" evidence="3">
    <location>
        <begin position="39"/>
        <end position="60"/>
    </location>
</feature>
<keyword evidence="3" id="KW-0472">Membrane</keyword>
<sequence>MREKLNAALGYIFVISGAACWGVTGLFVQQLYSYDFSPWQVVAARLTLSTLLLLIVMLIFAREYLKVRWKDFPYLFALGALSIALFNWFYFAVMDQASIAIAVVFVYTSPVFAALIAKFLYNEKLTLQKNIAIVLTILGCSLAIGLIPAGATPIAFTTVLLGLAAGLFAASYSLLGKFVSGLYHPLTITFYALLSGSIFSLPASGIWEHRALLLGGSIWVPLLGISIISTIFAYVLFTLGLKYVESSKAAILSSVELVISVIISVYVLNEILTLYQAAGFVLVIISIVLTVISFRRRIKKKYPGKEYSWSREY</sequence>
<keyword evidence="3" id="KW-1133">Transmembrane helix</keyword>
<dbReference type="OrthoDB" id="6707571at2"/>
<keyword evidence="6" id="KW-1185">Reference proteome</keyword>
<dbReference type="Pfam" id="PF00892">
    <property type="entry name" value="EamA"/>
    <property type="match status" value="2"/>
</dbReference>
<feature type="transmembrane region" description="Helical" evidence="3">
    <location>
        <begin position="274"/>
        <end position="294"/>
    </location>
</feature>
<dbReference type="PANTHER" id="PTHR22911:SF79">
    <property type="entry name" value="MOBA-LIKE NTP TRANSFERASE DOMAIN-CONTAINING PROTEIN"/>
    <property type="match status" value="1"/>
</dbReference>
<proteinExistence type="inferred from homology"/>
<dbReference type="InterPro" id="IPR000620">
    <property type="entry name" value="EamA_dom"/>
</dbReference>
<feature type="transmembrane region" description="Helical" evidence="3">
    <location>
        <begin position="154"/>
        <end position="175"/>
    </location>
</feature>
<dbReference type="PANTHER" id="PTHR22911">
    <property type="entry name" value="ACYL-MALONYL CONDENSING ENZYME-RELATED"/>
    <property type="match status" value="1"/>
</dbReference>
<dbReference type="EMBL" id="FNIL01000008">
    <property type="protein sequence ID" value="SDO18765.1"/>
    <property type="molecule type" value="Genomic_DNA"/>
</dbReference>
<dbReference type="PROSITE" id="PS51257">
    <property type="entry name" value="PROKAR_LIPOPROTEIN"/>
    <property type="match status" value="1"/>
</dbReference>
<feature type="transmembrane region" description="Helical" evidence="3">
    <location>
        <begin position="249"/>
        <end position="268"/>
    </location>
</feature>
<feature type="transmembrane region" description="Helical" evidence="3">
    <location>
        <begin position="72"/>
        <end position="91"/>
    </location>
</feature>
<dbReference type="Proteomes" id="UP000198778">
    <property type="component" value="Unassembled WGS sequence"/>
</dbReference>
<reference evidence="6" key="1">
    <citation type="submission" date="2016-10" db="EMBL/GenBank/DDBJ databases">
        <authorList>
            <person name="Varghese N."/>
            <person name="Submissions S."/>
        </authorList>
    </citation>
    <scope>NUCLEOTIDE SEQUENCE [LARGE SCALE GENOMIC DNA]</scope>
    <source>
        <strain evidence="6">CGMCC 1.10369</strain>
    </source>
</reference>
<feature type="transmembrane region" description="Helical" evidence="3">
    <location>
        <begin position="97"/>
        <end position="119"/>
    </location>
</feature>
<evidence type="ECO:0000256" key="2">
    <source>
        <dbReference type="ARBA" id="ARBA00007362"/>
    </source>
</evidence>
<evidence type="ECO:0000256" key="3">
    <source>
        <dbReference type="SAM" id="Phobius"/>
    </source>
</evidence>
<evidence type="ECO:0000256" key="1">
    <source>
        <dbReference type="ARBA" id="ARBA00004127"/>
    </source>
</evidence>
<feature type="transmembrane region" description="Helical" evidence="3">
    <location>
        <begin position="7"/>
        <end position="27"/>
    </location>
</feature>
<comment type="subcellular location">
    <subcellularLocation>
        <location evidence="1">Endomembrane system</location>
        <topology evidence="1">Multi-pass membrane protein</topology>
    </subcellularLocation>
</comment>
<dbReference type="STRING" id="745820.SAMN04488053_108110"/>
<comment type="similarity">
    <text evidence="2">Belongs to the EamA transporter family.</text>
</comment>
<dbReference type="AlphaFoldDB" id="A0A1H0HHV2"/>
<feature type="transmembrane region" description="Helical" evidence="3">
    <location>
        <begin position="182"/>
        <end position="206"/>
    </location>
</feature>
<organism evidence="5 6">
    <name type="scientific">Alkalicoccus daliensis</name>
    <dbReference type="NCBI Taxonomy" id="745820"/>
    <lineage>
        <taxon>Bacteria</taxon>
        <taxon>Bacillati</taxon>
        <taxon>Bacillota</taxon>
        <taxon>Bacilli</taxon>
        <taxon>Bacillales</taxon>
        <taxon>Bacillaceae</taxon>
        <taxon>Alkalicoccus</taxon>
    </lineage>
</organism>
<evidence type="ECO:0000313" key="6">
    <source>
        <dbReference type="Proteomes" id="UP000198778"/>
    </source>
</evidence>
<evidence type="ECO:0000259" key="4">
    <source>
        <dbReference type="Pfam" id="PF00892"/>
    </source>
</evidence>
<feature type="domain" description="EamA" evidence="4">
    <location>
        <begin position="158"/>
        <end position="291"/>
    </location>
</feature>
<feature type="transmembrane region" description="Helical" evidence="3">
    <location>
        <begin position="131"/>
        <end position="148"/>
    </location>
</feature>
<accession>A0A1H0HHV2</accession>
<gene>
    <name evidence="5" type="ORF">SAMN04488053_108110</name>
</gene>
<feature type="transmembrane region" description="Helical" evidence="3">
    <location>
        <begin position="218"/>
        <end position="237"/>
    </location>
</feature>
<protein>
    <submittedName>
        <fullName evidence="5">Threonine/homoserine efflux transporter RhtA</fullName>
    </submittedName>
</protein>
<name>A0A1H0HHV2_9BACI</name>
<dbReference type="GO" id="GO:0016020">
    <property type="term" value="C:membrane"/>
    <property type="evidence" value="ECO:0007669"/>
    <property type="project" value="InterPro"/>
</dbReference>
<dbReference type="SUPFAM" id="SSF103481">
    <property type="entry name" value="Multidrug resistance efflux transporter EmrE"/>
    <property type="match status" value="2"/>
</dbReference>